<sequence length="128" mass="13692">MRVKTYNFADVAALSRRIPTVVPGVSSPASGSCLASPKGRTIMRTTATRQFKLETGHMNRLIPVREAPNAHANAGGPLRYYNLCDVEALANQVAGTVPAQVTPSPGSNGLATVNNYNRGRRVYAGPRR</sequence>
<evidence type="ECO:0000313" key="1">
    <source>
        <dbReference type="EMBL" id="KAJ7744996.1"/>
    </source>
</evidence>
<accession>A0AAD7IMS0</accession>
<name>A0AAD7IMS0_9AGAR</name>
<dbReference type="PROSITE" id="PS51257">
    <property type="entry name" value="PROKAR_LIPOPROTEIN"/>
    <property type="match status" value="1"/>
</dbReference>
<comment type="caution">
    <text evidence="1">The sequence shown here is derived from an EMBL/GenBank/DDBJ whole genome shotgun (WGS) entry which is preliminary data.</text>
</comment>
<keyword evidence="2" id="KW-1185">Reference proteome</keyword>
<organism evidence="1 2">
    <name type="scientific">Mycena maculata</name>
    <dbReference type="NCBI Taxonomy" id="230809"/>
    <lineage>
        <taxon>Eukaryota</taxon>
        <taxon>Fungi</taxon>
        <taxon>Dikarya</taxon>
        <taxon>Basidiomycota</taxon>
        <taxon>Agaricomycotina</taxon>
        <taxon>Agaricomycetes</taxon>
        <taxon>Agaricomycetidae</taxon>
        <taxon>Agaricales</taxon>
        <taxon>Marasmiineae</taxon>
        <taxon>Mycenaceae</taxon>
        <taxon>Mycena</taxon>
    </lineage>
</organism>
<dbReference type="EMBL" id="JARJLG010000105">
    <property type="protein sequence ID" value="KAJ7744996.1"/>
    <property type="molecule type" value="Genomic_DNA"/>
</dbReference>
<protein>
    <submittedName>
        <fullName evidence="1">Uncharacterized protein</fullName>
    </submittedName>
</protein>
<evidence type="ECO:0000313" key="2">
    <source>
        <dbReference type="Proteomes" id="UP001215280"/>
    </source>
</evidence>
<gene>
    <name evidence="1" type="ORF">DFH07DRAFT_834142</name>
</gene>
<reference evidence="1" key="1">
    <citation type="submission" date="2023-03" db="EMBL/GenBank/DDBJ databases">
        <title>Massive genome expansion in bonnet fungi (Mycena s.s.) driven by repeated elements and novel gene families across ecological guilds.</title>
        <authorList>
            <consortium name="Lawrence Berkeley National Laboratory"/>
            <person name="Harder C.B."/>
            <person name="Miyauchi S."/>
            <person name="Viragh M."/>
            <person name="Kuo A."/>
            <person name="Thoen E."/>
            <person name="Andreopoulos B."/>
            <person name="Lu D."/>
            <person name="Skrede I."/>
            <person name="Drula E."/>
            <person name="Henrissat B."/>
            <person name="Morin E."/>
            <person name="Kohler A."/>
            <person name="Barry K."/>
            <person name="LaButti K."/>
            <person name="Morin E."/>
            <person name="Salamov A."/>
            <person name="Lipzen A."/>
            <person name="Mereny Z."/>
            <person name="Hegedus B."/>
            <person name="Baldrian P."/>
            <person name="Stursova M."/>
            <person name="Weitz H."/>
            <person name="Taylor A."/>
            <person name="Grigoriev I.V."/>
            <person name="Nagy L.G."/>
            <person name="Martin F."/>
            <person name="Kauserud H."/>
        </authorList>
    </citation>
    <scope>NUCLEOTIDE SEQUENCE</scope>
    <source>
        <strain evidence="1">CBHHK188m</strain>
    </source>
</reference>
<proteinExistence type="predicted"/>
<dbReference type="AlphaFoldDB" id="A0AAD7IMS0"/>
<dbReference type="Proteomes" id="UP001215280">
    <property type="component" value="Unassembled WGS sequence"/>
</dbReference>